<evidence type="ECO:0000259" key="1">
    <source>
        <dbReference type="PROSITE" id="PS50042"/>
    </source>
</evidence>
<dbReference type="EMBL" id="QGGO01000034">
    <property type="protein sequence ID" value="PWK17604.1"/>
    <property type="molecule type" value="Genomic_DNA"/>
</dbReference>
<dbReference type="InterPro" id="IPR018490">
    <property type="entry name" value="cNMP-bd_dom_sf"/>
</dbReference>
<evidence type="ECO:0000313" key="2">
    <source>
        <dbReference type="EMBL" id="PWK17604.1"/>
    </source>
</evidence>
<dbReference type="InterPro" id="IPR014710">
    <property type="entry name" value="RmlC-like_jellyroll"/>
</dbReference>
<dbReference type="InterPro" id="IPR036388">
    <property type="entry name" value="WH-like_DNA-bd_sf"/>
</dbReference>
<protein>
    <submittedName>
        <fullName evidence="2">CRP-like cAMP-binding protein</fullName>
    </submittedName>
</protein>
<dbReference type="OrthoDB" id="663011at2"/>
<comment type="caution">
    <text evidence="2">The sequence shown here is derived from an EMBL/GenBank/DDBJ whole genome shotgun (WGS) entry which is preliminary data.</text>
</comment>
<keyword evidence="3" id="KW-1185">Reference proteome</keyword>
<evidence type="ECO:0000313" key="3">
    <source>
        <dbReference type="Proteomes" id="UP000245489"/>
    </source>
</evidence>
<gene>
    <name evidence="2" type="ORF">LV89_04320</name>
</gene>
<dbReference type="PROSITE" id="PS50042">
    <property type="entry name" value="CNMP_BINDING_3"/>
    <property type="match status" value="1"/>
</dbReference>
<dbReference type="Gene3D" id="1.10.10.10">
    <property type="entry name" value="Winged helix-like DNA-binding domain superfamily/Winged helix DNA-binding domain"/>
    <property type="match status" value="1"/>
</dbReference>
<feature type="domain" description="Cyclic nucleotide-binding" evidence="1">
    <location>
        <begin position="15"/>
        <end position="117"/>
    </location>
</feature>
<dbReference type="Gene3D" id="2.60.120.10">
    <property type="entry name" value="Jelly Rolls"/>
    <property type="match status" value="1"/>
</dbReference>
<dbReference type="Proteomes" id="UP000245489">
    <property type="component" value="Unassembled WGS sequence"/>
</dbReference>
<reference evidence="2 3" key="1">
    <citation type="submission" date="2018-05" db="EMBL/GenBank/DDBJ databases">
        <title>Genomic Encyclopedia of Archaeal and Bacterial Type Strains, Phase II (KMG-II): from individual species to whole genera.</title>
        <authorList>
            <person name="Goeker M."/>
        </authorList>
    </citation>
    <scope>NUCLEOTIDE SEQUENCE [LARGE SCALE GENOMIC DNA]</scope>
    <source>
        <strain evidence="2 3">DSM 22214</strain>
    </source>
</reference>
<dbReference type="Pfam" id="PF00027">
    <property type="entry name" value="cNMP_binding"/>
    <property type="match status" value="1"/>
</dbReference>
<organism evidence="2 3">
    <name type="scientific">Arcicella aurantiaca</name>
    <dbReference type="NCBI Taxonomy" id="591202"/>
    <lineage>
        <taxon>Bacteria</taxon>
        <taxon>Pseudomonadati</taxon>
        <taxon>Bacteroidota</taxon>
        <taxon>Cytophagia</taxon>
        <taxon>Cytophagales</taxon>
        <taxon>Flectobacillaceae</taxon>
        <taxon>Arcicella</taxon>
    </lineage>
</organism>
<dbReference type="CDD" id="cd00038">
    <property type="entry name" value="CAP_ED"/>
    <property type="match status" value="1"/>
</dbReference>
<dbReference type="AlphaFoldDB" id="A0A316DHI2"/>
<accession>A0A316DHI2</accession>
<proteinExistence type="predicted"/>
<dbReference type="InterPro" id="IPR000595">
    <property type="entry name" value="cNMP-bd_dom"/>
</dbReference>
<name>A0A316DHI2_9BACT</name>
<sequence>MKELAFEKLVNILNYVVKMDNEECQILKKTLTFKTFQKGDFLLKNGQPCQNIIFVNKGIIRYFYLVDGEERIGNFFFNNDFASDYKSFLTQSPALLNIDALTEVEAVLINYQDLQAIYENSKTFERLGRKITEGIYIALIQRTESLLFESAEERYISLLKKMPELHNFVPQYMIASYLNIKPETLSRIRKKMQEKGI</sequence>
<dbReference type="SUPFAM" id="SSF51206">
    <property type="entry name" value="cAMP-binding domain-like"/>
    <property type="match status" value="1"/>
</dbReference>
<dbReference type="RefSeq" id="WP_109744978.1">
    <property type="nucleotide sequence ID" value="NZ_QGGO01000034.1"/>
</dbReference>